<protein>
    <recommendedName>
        <fullName evidence="3">PLD phosphodiesterase domain-containing protein</fullName>
    </recommendedName>
</protein>
<gene>
    <name evidence="1" type="ORF">IMCC3317_40500</name>
</gene>
<accession>A0A7L4ZR37</accession>
<dbReference type="CDD" id="cd00138">
    <property type="entry name" value="PLDc_SF"/>
    <property type="match status" value="1"/>
</dbReference>
<evidence type="ECO:0000313" key="1">
    <source>
        <dbReference type="EMBL" id="QHI38656.1"/>
    </source>
</evidence>
<dbReference type="KEGG" id="kan:IMCC3317_40500"/>
<proteinExistence type="predicted"/>
<dbReference type="Proteomes" id="UP000464657">
    <property type="component" value="Chromosome"/>
</dbReference>
<organism evidence="1 2">
    <name type="scientific">Kordia antarctica</name>
    <dbReference type="NCBI Taxonomy" id="1218801"/>
    <lineage>
        <taxon>Bacteria</taxon>
        <taxon>Pseudomonadati</taxon>
        <taxon>Bacteroidota</taxon>
        <taxon>Flavobacteriia</taxon>
        <taxon>Flavobacteriales</taxon>
        <taxon>Flavobacteriaceae</taxon>
        <taxon>Kordia</taxon>
    </lineage>
</organism>
<dbReference type="EMBL" id="CP019288">
    <property type="protein sequence ID" value="QHI38656.1"/>
    <property type="molecule type" value="Genomic_DNA"/>
</dbReference>
<dbReference type="AlphaFoldDB" id="A0A7L4ZR37"/>
<dbReference type="RefSeq" id="WP_160131193.1">
    <property type="nucleotide sequence ID" value="NZ_CP019288.1"/>
</dbReference>
<keyword evidence="2" id="KW-1185">Reference proteome</keyword>
<evidence type="ECO:0008006" key="3">
    <source>
        <dbReference type="Google" id="ProtNLM"/>
    </source>
</evidence>
<dbReference type="Gene3D" id="3.30.870.10">
    <property type="entry name" value="Endonuclease Chain A"/>
    <property type="match status" value="1"/>
</dbReference>
<dbReference type="SUPFAM" id="SSF56024">
    <property type="entry name" value="Phospholipase D/nuclease"/>
    <property type="match status" value="1"/>
</dbReference>
<reference evidence="1 2" key="1">
    <citation type="journal article" date="2013" name="Int. J. Syst. Evol. Microbiol.">
        <title>Kordia antarctica sp. nov., isolated from Antarctic seawater.</title>
        <authorList>
            <person name="Baek K."/>
            <person name="Choi A."/>
            <person name="Kang I."/>
            <person name="Lee K."/>
            <person name="Cho J.C."/>
        </authorList>
    </citation>
    <scope>NUCLEOTIDE SEQUENCE [LARGE SCALE GENOMIC DNA]</scope>
    <source>
        <strain evidence="1 2">IMCC3317</strain>
    </source>
</reference>
<sequence>MNIERTNILELIGSGKNKYHSCVITSYSIDLWFFEQTVLPKLRAAGVTNINLFIDARMLEKYLSTHLCCSLQKFKANYSITPVNLNGAFHPKMMMLIGKDKGYLSIGSGNITSSGMLYNDEIWSSFYYSTTKQHTASIFKDTWSFVLQLEERTSGINSKKIGWISQHASWLNSLNSGSSIIDDISYQWFHSFSDKSLYDLVFNSFPRKPKSIKVIGPYFNKNGAFISQLIRDLEPKYIHCIIDKENGILPLGFESDIDCQFSDWSDVISSTNGTSIQRLHAKAIQVEYESETIFILGSANPTMEAFGAKNKNSKNSEAIIVIKKENSDDTFKSLGIEIPEKGTLELHLLEQPTGIDSEVFSVKKEVTLKHAELNGTELFVEAFFNIEPYGSLCIYDNDNNDIKRFDLSDLESQDFIFSLDNDNAFKCAFYDEDKRISNFALIQNREVLEKSNPDERLARLLSFEHLDIFNSLNYELVLDFMESERVFSDSTGRAIVSEPSEPDEDKGEVLSELEYNRNASLSIEQDVPINNVTSMIEEFLDVLKIRDSYEEDFSDNSETLALEAGDDGLAEEYEVEHQKTNITTSEGERIQRKIIKTIQSINKLIDARFENSIPQDQRTLNALFIGFHILMHFWKEKYSEEICEIKLKYTDLKSLKKLEKRFNLKRWESQIDCKNNEVGYYIGISQLDNILRDLDVVEGFKLSGNISETKEILHSFIKVKYCRSSEDDNLCLIFIDDSYLNILCAIQKSELSLNKPQKIKFFILIMKLLDDLRWKDNFEYWRDLIILNTCEILEIETFLVDTVLKDELRQLKGGATFILISKYIEYKQSFKSIVFKKMSVYLAGSFIYSSTYGFCRLKTVRNNNFIDLESPIGMYIGHKNYTGYDEVFIGEKAKFFI</sequence>
<evidence type="ECO:0000313" key="2">
    <source>
        <dbReference type="Proteomes" id="UP000464657"/>
    </source>
</evidence>
<dbReference type="OrthoDB" id="7056491at2"/>
<name>A0A7L4ZR37_9FLAO</name>